<evidence type="ECO:0000259" key="2">
    <source>
        <dbReference type="Pfam" id="PF09994"/>
    </source>
</evidence>
<keyword evidence="4" id="KW-1185">Reference proteome</keyword>
<dbReference type="PANTHER" id="PTHR33840">
    <property type="match status" value="1"/>
</dbReference>
<reference evidence="3 4" key="1">
    <citation type="submission" date="2018-10" db="EMBL/GenBank/DDBJ databases">
        <title>Genomic Encyclopedia of Type Strains, Phase IV (KMG-IV): sequencing the most valuable type-strain genomes for metagenomic binning, comparative biology and taxonomic classification.</title>
        <authorList>
            <person name="Goeker M."/>
        </authorList>
    </citation>
    <scope>NUCLEOTIDE SEQUENCE [LARGE SCALE GENOMIC DNA]</scope>
    <source>
        <strain evidence="3 4">DSM 25080</strain>
    </source>
</reference>
<evidence type="ECO:0000256" key="1">
    <source>
        <dbReference type="SAM" id="MobiDB-lite"/>
    </source>
</evidence>
<evidence type="ECO:0000313" key="4">
    <source>
        <dbReference type="Proteomes" id="UP000267187"/>
    </source>
</evidence>
<keyword evidence="3" id="KW-0378">Hydrolase</keyword>
<feature type="domain" description="T6SS Phospholipase effector Tle1-like catalytic" evidence="2">
    <location>
        <begin position="2"/>
        <end position="260"/>
    </location>
</feature>
<dbReference type="Proteomes" id="UP000267187">
    <property type="component" value="Unassembled WGS sequence"/>
</dbReference>
<dbReference type="Pfam" id="PF09994">
    <property type="entry name" value="T6SS_Tle1-like_cat"/>
    <property type="match status" value="1"/>
</dbReference>
<dbReference type="InterPro" id="IPR029058">
    <property type="entry name" value="AB_hydrolase_fold"/>
</dbReference>
<dbReference type="EMBL" id="REFJ01000001">
    <property type="protein sequence ID" value="RMA82603.1"/>
    <property type="molecule type" value="Genomic_DNA"/>
</dbReference>
<accession>A0A3M0ABR1</accession>
<dbReference type="AlphaFoldDB" id="A0A3M0ABR1"/>
<evidence type="ECO:0000313" key="3">
    <source>
        <dbReference type="EMBL" id="RMA82603.1"/>
    </source>
</evidence>
<organism evidence="3 4">
    <name type="scientific">Umboniibacter marinipuniceus</name>
    <dbReference type="NCBI Taxonomy" id="569599"/>
    <lineage>
        <taxon>Bacteria</taxon>
        <taxon>Pseudomonadati</taxon>
        <taxon>Pseudomonadota</taxon>
        <taxon>Gammaproteobacteria</taxon>
        <taxon>Cellvibrionales</taxon>
        <taxon>Cellvibrionaceae</taxon>
        <taxon>Umboniibacter</taxon>
    </lineage>
</organism>
<protein>
    <submittedName>
        <fullName evidence="3">Putative alpha/beta hydrolase family protein DUF2235</fullName>
    </submittedName>
</protein>
<proteinExistence type="predicted"/>
<feature type="region of interest" description="Disordered" evidence="1">
    <location>
        <begin position="569"/>
        <end position="589"/>
    </location>
</feature>
<dbReference type="PANTHER" id="PTHR33840:SF1">
    <property type="entry name" value="TLE1 PHOSPHOLIPASE DOMAIN-CONTAINING PROTEIN"/>
    <property type="match status" value="1"/>
</dbReference>
<dbReference type="InterPro" id="IPR018712">
    <property type="entry name" value="Tle1-like_cat"/>
</dbReference>
<dbReference type="GO" id="GO:0016787">
    <property type="term" value="F:hydrolase activity"/>
    <property type="evidence" value="ECO:0007669"/>
    <property type="project" value="UniProtKB-KW"/>
</dbReference>
<sequence>MRKLVVCCDGTWNDATQKGSNEFETTNVARFYNLLDQGQANQRCFYQPGVGTGGFFDRHIGGMYGRGLGKQIMACYQWLVTEYQPGDIIYLIGFSRGAFCARSLAGLINRYGILCNRFDSAKALSKAVKTLYRKGYQYGLEDYQLPRPMDFHPHSTAIGFVGVWDTVGALGIPDDLVLFDLFDAPRRYRFHDVELSPAVLNGRHALAIDEQRSSFFPTLWSNKHHPSVKQVWFAGAHGDVGGGYAERGSADISLAWMIDEACSPHLNGEVPALSFSHDVTAILAPNPEAPIHNTYQGIMRFLLPHPRSIPNLADEVTVHDSVRQRQNADLHPIYRPECGVCTSGVSLTISANEAWNWTGVYIQAGVSYRIQCADEWVDAPLEVASNGIRLPQMRLRILLQLGGSLIDHLEWAVKRIINKQRADLFLSRRIPKEPWFCVMAAIADAPNPSHDGTPPHHKVLRVGKSLTWTAASSGYLYLFANDAWAHYGHNSGSLEVNVEQLSDTESAVFGESAAPSASAESAGSADTLETVDTVDTVDTVEALDTLDTLEAVDTVETLDTLDTLEAVEAAESTETIKESETKTETNNRL</sequence>
<comment type="caution">
    <text evidence="3">The sequence shown here is derived from an EMBL/GenBank/DDBJ whole genome shotgun (WGS) entry which is preliminary data.</text>
</comment>
<dbReference type="RefSeq" id="WP_121875926.1">
    <property type="nucleotide sequence ID" value="NZ_REFJ01000001.1"/>
</dbReference>
<name>A0A3M0ABR1_9GAMM</name>
<dbReference type="OrthoDB" id="4378831at2"/>
<gene>
    <name evidence="3" type="ORF">DFR27_0554</name>
</gene>
<feature type="compositionally biased region" description="Basic and acidic residues" evidence="1">
    <location>
        <begin position="574"/>
        <end position="589"/>
    </location>
</feature>
<dbReference type="Gene3D" id="2.60.120.430">
    <property type="entry name" value="Galactose-binding lectin"/>
    <property type="match status" value="1"/>
</dbReference>
<dbReference type="SUPFAM" id="SSF53474">
    <property type="entry name" value="alpha/beta-Hydrolases"/>
    <property type="match status" value="1"/>
</dbReference>